<dbReference type="EMBL" id="MG544163">
    <property type="protein sequence ID" value="AWC08454.1"/>
    <property type="molecule type" value="mRNA"/>
</dbReference>
<dbReference type="GO" id="GO:0007608">
    <property type="term" value="P:sensory perception of smell"/>
    <property type="evidence" value="ECO:0007669"/>
    <property type="project" value="TreeGrafter"/>
</dbReference>
<dbReference type="Pfam" id="PF01395">
    <property type="entry name" value="PBP_GOBP"/>
    <property type="match status" value="1"/>
</dbReference>
<sequence>MKHCLVVLCWIAAVLADEWTVKHSSDLKLARSKCATTLNVPDDAFSNYQQRIFSDSDPLAKAYIGCVFKELGVFGDNGFYVDRVVSQFVTEPADAARLEKCSEKIDTDTSDDIWAFRAFRCFTKVNEPEFYMQLDMTD</sequence>
<reference evidence="6" key="1">
    <citation type="journal article" date="2018" name="Front. Physiol.">
        <title>Sex- and Tissue-Specific Expression Profiles of Odorant Binding Protein and Chemosensory Protein Genes in Bradysia odoriphaga (Diptera: Sciaridae).</title>
        <authorList>
            <person name="Zhao Y."/>
            <person name="Ding J."/>
            <person name="Zhang Z."/>
            <person name="Liu F."/>
            <person name="Zhou C."/>
            <person name="Mu W."/>
        </authorList>
    </citation>
    <scope>NUCLEOTIDE SEQUENCE</scope>
</reference>
<gene>
    <name evidence="6" type="primary">OBP43</name>
</gene>
<name>A0A2S0X9K2_9DIPT</name>
<keyword evidence="3" id="KW-0964">Secreted</keyword>
<evidence type="ECO:0000313" key="6">
    <source>
        <dbReference type="EMBL" id="AWC08454.1"/>
    </source>
</evidence>
<evidence type="ECO:0000256" key="2">
    <source>
        <dbReference type="ARBA" id="ARBA00008098"/>
    </source>
</evidence>
<dbReference type="Gene3D" id="1.10.238.20">
    <property type="entry name" value="Pheromone/general odorant binding protein domain"/>
    <property type="match status" value="1"/>
</dbReference>
<dbReference type="CDD" id="cd23992">
    <property type="entry name" value="PBP_GOBP"/>
    <property type="match status" value="1"/>
</dbReference>
<protein>
    <submittedName>
        <fullName evidence="6">Odorant-binding protein 43</fullName>
    </submittedName>
</protein>
<dbReference type="InterPro" id="IPR036728">
    <property type="entry name" value="PBP_GOBP_sf"/>
</dbReference>
<evidence type="ECO:0000256" key="1">
    <source>
        <dbReference type="ARBA" id="ARBA00004613"/>
    </source>
</evidence>
<evidence type="ECO:0000256" key="5">
    <source>
        <dbReference type="ARBA" id="ARBA00023157"/>
    </source>
</evidence>
<accession>A0A2S0X9K2</accession>
<dbReference type="PANTHER" id="PTHR11857:SF46">
    <property type="entry name" value="GENERAL ODORANT-BINDING PROTEIN 99A-RELATED"/>
    <property type="match status" value="1"/>
</dbReference>
<dbReference type="OrthoDB" id="5978988at2759"/>
<dbReference type="SUPFAM" id="SSF47565">
    <property type="entry name" value="Insect pheromone/odorant-binding proteins"/>
    <property type="match status" value="1"/>
</dbReference>
<evidence type="ECO:0000256" key="3">
    <source>
        <dbReference type="ARBA" id="ARBA00022525"/>
    </source>
</evidence>
<dbReference type="InterPro" id="IPR006170">
    <property type="entry name" value="PBP/GOBP"/>
</dbReference>
<dbReference type="AlphaFoldDB" id="A0A2S0X9K2"/>
<comment type="similarity">
    <text evidence="2">Belongs to the PBP/GOBP family.</text>
</comment>
<organism evidence="6">
    <name type="scientific">Bradysia odoriphaga</name>
    <dbReference type="NCBI Taxonomy" id="1564500"/>
    <lineage>
        <taxon>Eukaryota</taxon>
        <taxon>Metazoa</taxon>
        <taxon>Ecdysozoa</taxon>
        <taxon>Arthropoda</taxon>
        <taxon>Hexapoda</taxon>
        <taxon>Insecta</taxon>
        <taxon>Pterygota</taxon>
        <taxon>Neoptera</taxon>
        <taxon>Endopterygota</taxon>
        <taxon>Diptera</taxon>
        <taxon>Nematocera</taxon>
        <taxon>Sciaroidea</taxon>
        <taxon>Sciaridae</taxon>
        <taxon>Bradysia</taxon>
    </lineage>
</organism>
<comment type="subcellular location">
    <subcellularLocation>
        <location evidence="1">Secreted</location>
    </subcellularLocation>
</comment>
<evidence type="ECO:0000256" key="4">
    <source>
        <dbReference type="ARBA" id="ARBA00022729"/>
    </source>
</evidence>
<proteinExistence type="evidence at transcript level"/>
<dbReference type="GO" id="GO:0005549">
    <property type="term" value="F:odorant binding"/>
    <property type="evidence" value="ECO:0007669"/>
    <property type="project" value="InterPro"/>
</dbReference>
<dbReference type="PANTHER" id="PTHR11857">
    <property type="entry name" value="ODORANT BINDING PROTEIN-RELATED"/>
    <property type="match status" value="1"/>
</dbReference>
<keyword evidence="4" id="KW-0732">Signal</keyword>
<dbReference type="SMART" id="SM00708">
    <property type="entry name" value="PhBP"/>
    <property type="match status" value="1"/>
</dbReference>
<dbReference type="GO" id="GO:0005615">
    <property type="term" value="C:extracellular space"/>
    <property type="evidence" value="ECO:0007669"/>
    <property type="project" value="TreeGrafter"/>
</dbReference>
<keyword evidence="5" id="KW-1015">Disulfide bond</keyword>